<proteinExistence type="predicted"/>
<keyword evidence="2" id="KW-1185">Reference proteome</keyword>
<sequence>MERKSTLECYKEKEASMAHYMDVNARNYRRSESTAKCARCVIWGRTKHVTLECEKYEREMHEMMQVILSELGHDRDERM</sequence>
<protein>
    <submittedName>
        <fullName evidence="1">Uncharacterized protein</fullName>
    </submittedName>
</protein>
<comment type="caution">
    <text evidence="1">The sequence shown here is derived from an EMBL/GenBank/DDBJ whole genome shotgun (WGS) entry which is preliminary data.</text>
</comment>
<gene>
    <name evidence="1" type="ORF">E2C01_037957</name>
</gene>
<accession>A0A5B7FFZ7</accession>
<dbReference type="AlphaFoldDB" id="A0A5B7FFZ7"/>
<dbReference type="EMBL" id="VSRR010006210">
    <property type="protein sequence ID" value="MPC44286.1"/>
    <property type="molecule type" value="Genomic_DNA"/>
</dbReference>
<evidence type="ECO:0000313" key="1">
    <source>
        <dbReference type="EMBL" id="MPC44286.1"/>
    </source>
</evidence>
<organism evidence="1 2">
    <name type="scientific">Portunus trituberculatus</name>
    <name type="common">Swimming crab</name>
    <name type="synonym">Neptunus trituberculatus</name>
    <dbReference type="NCBI Taxonomy" id="210409"/>
    <lineage>
        <taxon>Eukaryota</taxon>
        <taxon>Metazoa</taxon>
        <taxon>Ecdysozoa</taxon>
        <taxon>Arthropoda</taxon>
        <taxon>Crustacea</taxon>
        <taxon>Multicrustacea</taxon>
        <taxon>Malacostraca</taxon>
        <taxon>Eumalacostraca</taxon>
        <taxon>Eucarida</taxon>
        <taxon>Decapoda</taxon>
        <taxon>Pleocyemata</taxon>
        <taxon>Brachyura</taxon>
        <taxon>Eubrachyura</taxon>
        <taxon>Portunoidea</taxon>
        <taxon>Portunidae</taxon>
        <taxon>Portuninae</taxon>
        <taxon>Portunus</taxon>
    </lineage>
</organism>
<dbReference type="Proteomes" id="UP000324222">
    <property type="component" value="Unassembled WGS sequence"/>
</dbReference>
<name>A0A5B7FFZ7_PORTR</name>
<reference evidence="1 2" key="1">
    <citation type="submission" date="2019-05" db="EMBL/GenBank/DDBJ databases">
        <title>Another draft genome of Portunus trituberculatus and its Hox gene families provides insights of decapod evolution.</title>
        <authorList>
            <person name="Jeong J.-H."/>
            <person name="Song I."/>
            <person name="Kim S."/>
            <person name="Choi T."/>
            <person name="Kim D."/>
            <person name="Ryu S."/>
            <person name="Kim W."/>
        </authorList>
    </citation>
    <scope>NUCLEOTIDE SEQUENCE [LARGE SCALE GENOMIC DNA]</scope>
    <source>
        <tissue evidence="1">Muscle</tissue>
    </source>
</reference>
<evidence type="ECO:0000313" key="2">
    <source>
        <dbReference type="Proteomes" id="UP000324222"/>
    </source>
</evidence>